<feature type="active site" description="Proton acceptor" evidence="6">
    <location>
        <position position="316"/>
    </location>
</feature>
<evidence type="ECO:0000256" key="6">
    <source>
        <dbReference type="PIRSR" id="PIRSR005096-1"/>
    </source>
</evidence>
<keyword evidence="3 5" id="KW-0413">Isomerase</keyword>
<feature type="active site" description="Proton donor" evidence="6">
    <location>
        <position position="181"/>
    </location>
</feature>
<dbReference type="InterPro" id="IPR015443">
    <property type="entry name" value="Aldose_1-epimerase"/>
</dbReference>
<dbReference type="EC" id="5.1.3.3" evidence="5"/>
<evidence type="ECO:0000256" key="4">
    <source>
        <dbReference type="ARBA" id="ARBA00023277"/>
    </source>
</evidence>
<reference evidence="10" key="1">
    <citation type="submission" date="2017-04" db="EMBL/GenBank/DDBJ databases">
        <authorList>
            <person name="Varghese N."/>
            <person name="Submissions S."/>
        </authorList>
    </citation>
    <scope>NUCLEOTIDE SEQUENCE [LARGE SCALE GENOMIC DNA]</scope>
    <source>
        <strain evidence="10">DSM 23072</strain>
    </source>
</reference>
<dbReference type="PANTHER" id="PTHR10091">
    <property type="entry name" value="ALDOSE-1-EPIMERASE"/>
    <property type="match status" value="1"/>
</dbReference>
<feature type="binding site" evidence="8">
    <location>
        <begin position="181"/>
        <end position="183"/>
    </location>
    <ligand>
        <name>beta-D-galactose</name>
        <dbReference type="ChEBI" id="CHEBI:27667"/>
    </ligand>
</feature>
<dbReference type="PIRSF" id="PIRSF005096">
    <property type="entry name" value="GALM"/>
    <property type="match status" value="1"/>
</dbReference>
<dbReference type="Pfam" id="PF01263">
    <property type="entry name" value="Aldose_epim"/>
    <property type="match status" value="1"/>
</dbReference>
<evidence type="ECO:0000256" key="7">
    <source>
        <dbReference type="PIRSR" id="PIRSR005096-2"/>
    </source>
</evidence>
<dbReference type="InterPro" id="IPR008183">
    <property type="entry name" value="Aldose_1/G6P_1-epimerase"/>
</dbReference>
<dbReference type="UniPathway" id="UPA00242"/>
<dbReference type="GO" id="GO:0004034">
    <property type="term" value="F:aldose 1-epimerase activity"/>
    <property type="evidence" value="ECO:0007669"/>
    <property type="project" value="UniProtKB-EC"/>
</dbReference>
<dbReference type="Gene3D" id="2.70.98.10">
    <property type="match status" value="1"/>
</dbReference>
<sequence length="350" mass="39918">MKLQVNDFGKIDGEDVVLITLSNQNDMSISVTNYGCIVTAINVKDKYHKIDNVVLHYDTLEKYHLGHPFFGAVVGRFANRIKNGEFIINGIKYKLDTNEIDTLQHIHGGIKGFDKYVWGYVIEEQEQSIMVHFHRISVNGESGYPGNLDVVHTIGLDEDNQVHFYFRATTDQPTILNLTNHSYYNLSGVGKGDILSHNLKIYSDFYLPVDNQSIPTGEILSVDKTGFDFRKIKVIGDNMQKFADKSIDNTFILRGELEYSRFKKGIELHDPKSGRWMTMITTQPGVQVYNASKLSNKIWIGPNNLRYESFMGICFEAQHFPDSPNHAHFPSTQLNPGEVYDERTIHKFGN</sequence>
<evidence type="ECO:0000256" key="5">
    <source>
        <dbReference type="PIRNR" id="PIRNR005096"/>
    </source>
</evidence>
<dbReference type="CDD" id="cd09019">
    <property type="entry name" value="galactose_mutarotase_like"/>
    <property type="match status" value="1"/>
</dbReference>
<dbReference type="PANTHER" id="PTHR10091:SF0">
    <property type="entry name" value="GALACTOSE MUTAROTASE"/>
    <property type="match status" value="1"/>
</dbReference>
<feature type="binding site" evidence="8">
    <location>
        <begin position="79"/>
        <end position="80"/>
    </location>
    <ligand>
        <name>beta-D-galactose</name>
        <dbReference type="ChEBI" id="CHEBI:27667"/>
    </ligand>
</feature>
<dbReference type="InterPro" id="IPR014718">
    <property type="entry name" value="GH-type_carb-bd"/>
</dbReference>
<dbReference type="GO" id="GO:0030246">
    <property type="term" value="F:carbohydrate binding"/>
    <property type="evidence" value="ECO:0007669"/>
    <property type="project" value="InterPro"/>
</dbReference>
<protein>
    <recommendedName>
        <fullName evidence="5">Aldose 1-epimerase</fullName>
        <ecNumber evidence="5">5.1.3.3</ecNumber>
    </recommendedName>
</protein>
<comment type="pathway">
    <text evidence="1 5">Carbohydrate metabolism; hexose metabolism.</text>
</comment>
<dbReference type="STRING" id="1122938.SAMN05660772_00038"/>
<evidence type="ECO:0000256" key="1">
    <source>
        <dbReference type="ARBA" id="ARBA00005028"/>
    </source>
</evidence>
<comment type="similarity">
    <text evidence="2 5">Belongs to the aldose epimerase family.</text>
</comment>
<dbReference type="InterPro" id="IPR047215">
    <property type="entry name" value="Galactose_mutarotase-like"/>
</dbReference>
<keyword evidence="4 5" id="KW-0119">Carbohydrate metabolism</keyword>
<evidence type="ECO:0000256" key="2">
    <source>
        <dbReference type="ARBA" id="ARBA00006206"/>
    </source>
</evidence>
<dbReference type="AlphaFoldDB" id="A0A1W1UAQ9"/>
<dbReference type="GO" id="GO:0006006">
    <property type="term" value="P:glucose metabolic process"/>
    <property type="evidence" value="ECO:0007669"/>
    <property type="project" value="TreeGrafter"/>
</dbReference>
<name>A0A1W1UAQ9_9PAST</name>
<proteinExistence type="inferred from homology"/>
<dbReference type="GO" id="GO:0033499">
    <property type="term" value="P:galactose catabolic process via UDP-galactose, Leloir pathway"/>
    <property type="evidence" value="ECO:0007669"/>
    <property type="project" value="TreeGrafter"/>
</dbReference>
<keyword evidence="10" id="KW-1185">Reference proteome</keyword>
<comment type="catalytic activity">
    <reaction evidence="5">
        <text>alpha-D-glucose = beta-D-glucose</text>
        <dbReference type="Rhea" id="RHEA:10264"/>
        <dbReference type="ChEBI" id="CHEBI:15903"/>
        <dbReference type="ChEBI" id="CHEBI:17925"/>
        <dbReference type="EC" id="5.1.3.3"/>
    </reaction>
</comment>
<accession>A0A1W1UAQ9</accession>
<dbReference type="InterPro" id="IPR011013">
    <property type="entry name" value="Gal_mutarotase_sf_dom"/>
</dbReference>
<evidence type="ECO:0000313" key="10">
    <source>
        <dbReference type="Proteomes" id="UP000192408"/>
    </source>
</evidence>
<evidence type="ECO:0000256" key="3">
    <source>
        <dbReference type="ARBA" id="ARBA00023235"/>
    </source>
</evidence>
<organism evidence="9 10">
    <name type="scientific">Pasteurella testudinis DSM 23072</name>
    <dbReference type="NCBI Taxonomy" id="1122938"/>
    <lineage>
        <taxon>Bacteria</taxon>
        <taxon>Pseudomonadati</taxon>
        <taxon>Pseudomonadota</taxon>
        <taxon>Gammaproteobacteria</taxon>
        <taxon>Pasteurellales</taxon>
        <taxon>Pasteurellaceae</taxon>
        <taxon>Pasteurella</taxon>
    </lineage>
</organism>
<gene>
    <name evidence="9" type="ORF">SAMN05660772_00038</name>
</gene>
<feature type="binding site" evidence="7">
    <location>
        <position position="248"/>
    </location>
    <ligand>
        <name>beta-D-galactose</name>
        <dbReference type="ChEBI" id="CHEBI:27667"/>
    </ligand>
</feature>
<dbReference type="NCBIfam" id="NF008277">
    <property type="entry name" value="PRK11055.1"/>
    <property type="match status" value="1"/>
</dbReference>
<evidence type="ECO:0000313" key="9">
    <source>
        <dbReference type="EMBL" id="SMB78130.1"/>
    </source>
</evidence>
<dbReference type="EMBL" id="FWWV01000001">
    <property type="protein sequence ID" value="SMB78130.1"/>
    <property type="molecule type" value="Genomic_DNA"/>
</dbReference>
<dbReference type="SUPFAM" id="SSF74650">
    <property type="entry name" value="Galactose mutarotase-like"/>
    <property type="match status" value="1"/>
</dbReference>
<dbReference type="Proteomes" id="UP000192408">
    <property type="component" value="Unassembled WGS sequence"/>
</dbReference>
<dbReference type="RefSeq" id="WP_084255148.1">
    <property type="nucleotide sequence ID" value="NZ_FWWV01000001.1"/>
</dbReference>
<evidence type="ECO:0000256" key="8">
    <source>
        <dbReference type="PIRSR" id="PIRSR005096-3"/>
    </source>
</evidence>